<keyword evidence="2" id="KW-1133">Transmembrane helix</keyword>
<keyword evidence="4" id="KW-1185">Reference proteome</keyword>
<gene>
    <name evidence="3" type="ORF">MMAN_53940</name>
</gene>
<evidence type="ECO:0000313" key="4">
    <source>
        <dbReference type="Proteomes" id="UP000465812"/>
    </source>
</evidence>
<name>A0ABM7K071_MYCNT</name>
<dbReference type="Proteomes" id="UP000465812">
    <property type="component" value="Chromosome"/>
</dbReference>
<sequence length="110" mass="12573">MSAVEQARQPARPRNWRLSGRGNYPFNGSALRLTHDFGLRRSQRPPLRSEQHRYARGTNVYGSFSTFGTTRRARIEFGEYDHLQLPVPVSYISAVMASATVFIWWAAALM</sequence>
<feature type="region of interest" description="Disordered" evidence="1">
    <location>
        <begin position="1"/>
        <end position="20"/>
    </location>
</feature>
<evidence type="ECO:0000256" key="1">
    <source>
        <dbReference type="SAM" id="MobiDB-lite"/>
    </source>
</evidence>
<proteinExistence type="predicted"/>
<dbReference type="RefSeq" id="WP_142275695.1">
    <property type="nucleotide sequence ID" value="NZ_AP022590.1"/>
</dbReference>
<keyword evidence="2" id="KW-0812">Transmembrane</keyword>
<evidence type="ECO:0000313" key="3">
    <source>
        <dbReference type="EMBL" id="BBY41260.1"/>
    </source>
</evidence>
<reference evidence="3 4" key="1">
    <citation type="journal article" date="2019" name="Emerg. Microbes Infect.">
        <title>Comprehensive subspecies identification of 175 nontuberculous mycobacteria species based on 7547 genomic profiles.</title>
        <authorList>
            <person name="Matsumoto Y."/>
            <person name="Kinjo T."/>
            <person name="Motooka D."/>
            <person name="Nabeya D."/>
            <person name="Jung N."/>
            <person name="Uechi K."/>
            <person name="Horii T."/>
            <person name="Iida T."/>
            <person name="Fujita J."/>
            <person name="Nakamura S."/>
        </authorList>
    </citation>
    <scope>NUCLEOTIDE SEQUENCE [LARGE SCALE GENOMIC DNA]</scope>
    <source>
        <strain evidence="3 4">JCM 18113</strain>
    </source>
</reference>
<feature type="transmembrane region" description="Helical" evidence="2">
    <location>
        <begin position="89"/>
        <end position="109"/>
    </location>
</feature>
<keyword evidence="2" id="KW-0472">Membrane</keyword>
<protein>
    <submittedName>
        <fullName evidence="3">Uncharacterized protein</fullName>
    </submittedName>
</protein>
<evidence type="ECO:0000256" key="2">
    <source>
        <dbReference type="SAM" id="Phobius"/>
    </source>
</evidence>
<organism evidence="3 4">
    <name type="scientific">Mycobacterium mantenii</name>
    <dbReference type="NCBI Taxonomy" id="560555"/>
    <lineage>
        <taxon>Bacteria</taxon>
        <taxon>Bacillati</taxon>
        <taxon>Actinomycetota</taxon>
        <taxon>Actinomycetes</taxon>
        <taxon>Mycobacteriales</taxon>
        <taxon>Mycobacteriaceae</taxon>
        <taxon>Mycobacterium</taxon>
        <taxon>Mycobacterium avium complex (MAC)</taxon>
    </lineage>
</organism>
<accession>A0ABM7K071</accession>
<dbReference type="EMBL" id="AP022590">
    <property type="protein sequence ID" value="BBY41260.1"/>
    <property type="molecule type" value="Genomic_DNA"/>
</dbReference>